<feature type="domain" description="ABC transmembrane type-1" evidence="8">
    <location>
        <begin position="100"/>
        <end position="310"/>
    </location>
</feature>
<comment type="subcellular location">
    <subcellularLocation>
        <location evidence="1 7">Cell membrane</location>
        <topology evidence="1 7">Multi-pass membrane protein</topology>
    </subcellularLocation>
</comment>
<dbReference type="GO" id="GO:0005886">
    <property type="term" value="C:plasma membrane"/>
    <property type="evidence" value="ECO:0007669"/>
    <property type="project" value="UniProtKB-SubCell"/>
</dbReference>
<dbReference type="InterPro" id="IPR045621">
    <property type="entry name" value="BPD_transp_1_N"/>
</dbReference>
<evidence type="ECO:0000256" key="2">
    <source>
        <dbReference type="ARBA" id="ARBA00022448"/>
    </source>
</evidence>
<organism evidence="9 10">
    <name type="scientific">Methylobrevis albus</name>
    <dbReference type="NCBI Taxonomy" id="2793297"/>
    <lineage>
        <taxon>Bacteria</taxon>
        <taxon>Pseudomonadati</taxon>
        <taxon>Pseudomonadota</taxon>
        <taxon>Alphaproteobacteria</taxon>
        <taxon>Hyphomicrobiales</taxon>
        <taxon>Pleomorphomonadaceae</taxon>
        <taxon>Methylobrevis</taxon>
    </lineage>
</organism>
<gene>
    <name evidence="9" type="ORF">I5731_09165</name>
</gene>
<dbReference type="SUPFAM" id="SSF161098">
    <property type="entry name" value="MetI-like"/>
    <property type="match status" value="1"/>
</dbReference>
<keyword evidence="6 7" id="KW-0472">Membrane</keyword>
<keyword evidence="5 7" id="KW-1133">Transmembrane helix</keyword>
<feature type="transmembrane region" description="Helical" evidence="7">
    <location>
        <begin position="12"/>
        <end position="31"/>
    </location>
</feature>
<dbReference type="AlphaFoldDB" id="A0A931I334"/>
<comment type="similarity">
    <text evidence="7">Belongs to the binding-protein-dependent transport system permease family.</text>
</comment>
<accession>A0A931I334</accession>
<dbReference type="CDD" id="cd06261">
    <property type="entry name" value="TM_PBP2"/>
    <property type="match status" value="1"/>
</dbReference>
<protein>
    <submittedName>
        <fullName evidence="9">ABC transporter permease</fullName>
    </submittedName>
</protein>
<dbReference type="Proteomes" id="UP000631694">
    <property type="component" value="Unassembled WGS sequence"/>
</dbReference>
<reference evidence="9" key="1">
    <citation type="submission" date="2020-12" db="EMBL/GenBank/DDBJ databases">
        <title>Methylobrevis albus sp. nov., isolated from fresh water lack sediment.</title>
        <authorList>
            <person name="Zou Q."/>
        </authorList>
    </citation>
    <scope>NUCLEOTIDE SEQUENCE</scope>
    <source>
        <strain evidence="9">L22</strain>
    </source>
</reference>
<dbReference type="Gene3D" id="1.10.3720.10">
    <property type="entry name" value="MetI-like"/>
    <property type="match status" value="1"/>
</dbReference>
<dbReference type="EMBL" id="JADZLT010000049">
    <property type="protein sequence ID" value="MBH0237988.1"/>
    <property type="molecule type" value="Genomic_DNA"/>
</dbReference>
<evidence type="ECO:0000259" key="8">
    <source>
        <dbReference type="PROSITE" id="PS50928"/>
    </source>
</evidence>
<dbReference type="Pfam" id="PF00528">
    <property type="entry name" value="BPD_transp_1"/>
    <property type="match status" value="1"/>
</dbReference>
<dbReference type="PROSITE" id="PS50928">
    <property type="entry name" value="ABC_TM1"/>
    <property type="match status" value="1"/>
</dbReference>
<feature type="transmembrane region" description="Helical" evidence="7">
    <location>
        <begin position="137"/>
        <end position="160"/>
    </location>
</feature>
<evidence type="ECO:0000256" key="1">
    <source>
        <dbReference type="ARBA" id="ARBA00004651"/>
    </source>
</evidence>
<dbReference type="GO" id="GO:0055085">
    <property type="term" value="P:transmembrane transport"/>
    <property type="evidence" value="ECO:0007669"/>
    <property type="project" value="InterPro"/>
</dbReference>
<dbReference type="RefSeq" id="WP_197311040.1">
    <property type="nucleotide sequence ID" value="NZ_JADZLT010000049.1"/>
</dbReference>
<sequence>MNWRLLQQVGMRLGANLLTLALISAVTFLLMNVKAPEDIARSVLGREVSAPQIAEFVARHELDRPVLARYAGWMADFVRGDFGKSIVTGRPVSADVVTRLGRSLLLAALGSLVGVTAGIAIGVFLARRIGSKTDFRLVTGLLVLASMPEFLIGIALYLVFVVWLGWFPTQAGMAFSFGDVWARAVTFVLPAATIALLLMPHIARVARAATMEAFASDYVDAARLRGLSERQVNWDHAFRNAALPLVSVIGINLVYAVSGVVVVDYLFGFPGLGALLVASIGSGDLFTTQAIVMLFALVIVAINVVVDLVMLWLNPRLRLAGR</sequence>
<keyword evidence="10" id="KW-1185">Reference proteome</keyword>
<evidence type="ECO:0000256" key="5">
    <source>
        <dbReference type="ARBA" id="ARBA00022989"/>
    </source>
</evidence>
<keyword evidence="3" id="KW-1003">Cell membrane</keyword>
<proteinExistence type="inferred from homology"/>
<dbReference type="PANTHER" id="PTHR43163">
    <property type="entry name" value="DIPEPTIDE TRANSPORT SYSTEM PERMEASE PROTEIN DPPB-RELATED"/>
    <property type="match status" value="1"/>
</dbReference>
<dbReference type="InterPro" id="IPR000515">
    <property type="entry name" value="MetI-like"/>
</dbReference>
<feature type="transmembrane region" description="Helical" evidence="7">
    <location>
        <begin position="104"/>
        <end position="125"/>
    </location>
</feature>
<comment type="caution">
    <text evidence="9">The sequence shown here is derived from an EMBL/GenBank/DDBJ whole genome shotgun (WGS) entry which is preliminary data.</text>
</comment>
<evidence type="ECO:0000256" key="3">
    <source>
        <dbReference type="ARBA" id="ARBA00022475"/>
    </source>
</evidence>
<name>A0A931I334_9HYPH</name>
<dbReference type="InterPro" id="IPR035906">
    <property type="entry name" value="MetI-like_sf"/>
</dbReference>
<evidence type="ECO:0000256" key="7">
    <source>
        <dbReference type="RuleBase" id="RU363032"/>
    </source>
</evidence>
<keyword evidence="2 7" id="KW-0813">Transport</keyword>
<keyword evidence="4 7" id="KW-0812">Transmembrane</keyword>
<evidence type="ECO:0000256" key="4">
    <source>
        <dbReference type="ARBA" id="ARBA00022692"/>
    </source>
</evidence>
<feature type="transmembrane region" description="Helical" evidence="7">
    <location>
        <begin position="180"/>
        <end position="199"/>
    </location>
</feature>
<evidence type="ECO:0000313" key="9">
    <source>
        <dbReference type="EMBL" id="MBH0237988.1"/>
    </source>
</evidence>
<evidence type="ECO:0000256" key="6">
    <source>
        <dbReference type="ARBA" id="ARBA00023136"/>
    </source>
</evidence>
<dbReference type="Pfam" id="PF19300">
    <property type="entry name" value="BPD_transp_1_N"/>
    <property type="match status" value="1"/>
</dbReference>
<feature type="transmembrane region" description="Helical" evidence="7">
    <location>
        <begin position="290"/>
        <end position="313"/>
    </location>
</feature>
<evidence type="ECO:0000313" key="10">
    <source>
        <dbReference type="Proteomes" id="UP000631694"/>
    </source>
</evidence>
<dbReference type="PANTHER" id="PTHR43163:SF6">
    <property type="entry name" value="DIPEPTIDE TRANSPORT SYSTEM PERMEASE PROTEIN DPPB-RELATED"/>
    <property type="match status" value="1"/>
</dbReference>